<protein>
    <submittedName>
        <fullName evidence="5">Helix-turn-helix domain-containing protein</fullName>
    </submittedName>
</protein>
<dbReference type="PANTHER" id="PTHR43130:SF3">
    <property type="entry name" value="HTH-TYPE TRANSCRIPTIONAL REGULATOR RV1931C"/>
    <property type="match status" value="1"/>
</dbReference>
<comment type="caution">
    <text evidence="5">The sequence shown here is derived from an EMBL/GenBank/DDBJ whole genome shotgun (WGS) entry which is preliminary data.</text>
</comment>
<dbReference type="Gene3D" id="1.10.10.60">
    <property type="entry name" value="Homeodomain-like"/>
    <property type="match status" value="1"/>
</dbReference>
<name>A0A7C9MVE5_9ACTN</name>
<keyword evidence="2" id="KW-0238">DNA-binding</keyword>
<keyword evidence="1" id="KW-0805">Transcription regulation</keyword>
<dbReference type="InterPro" id="IPR002818">
    <property type="entry name" value="DJ-1/PfpI"/>
</dbReference>
<dbReference type="EMBL" id="WXEW01000002">
    <property type="protein sequence ID" value="NAS21291.1"/>
    <property type="molecule type" value="Genomic_DNA"/>
</dbReference>
<gene>
    <name evidence="5" type="ORF">GT755_06280</name>
</gene>
<dbReference type="PROSITE" id="PS00041">
    <property type="entry name" value="HTH_ARAC_FAMILY_1"/>
    <property type="match status" value="1"/>
</dbReference>
<dbReference type="PROSITE" id="PS01124">
    <property type="entry name" value="HTH_ARAC_FAMILY_2"/>
    <property type="match status" value="1"/>
</dbReference>
<keyword evidence="6" id="KW-1185">Reference proteome</keyword>
<sequence length="331" mass="35881">MPHRVAMLVLDDFATMDVGVPGQFFGIAEDFDRRKLYDVRTCTPDGGPVRCAAGYAIVPDHDLSLLDDADTVIIPGVHGGLPFEGSLDPGVAEALRAVAGRKRIVSICTGAFVLAAAGLLDGRPATTHWRNANRFRRLYPRVLLNPEVLFVDDGDILTSAGVAAGTDLALHIIRSDFGTEVANRVARRCVTAPFREGGQAQFIERPLPPAQGASTESTRAWMLSRLAEPLDLNALAAHARMSVRTFTRRFREETGLSPARWLNRQRVEHARQLLETTGLPVDEVARQAGFGTAVSLRQHLHAAVGVSPIAYRQTFRPQAALRSTTSATSSS</sequence>
<reference evidence="5 6" key="1">
    <citation type="submission" date="2020-01" db="EMBL/GenBank/DDBJ databases">
        <title>Herbidospora sp. NEAU-GS84 nov., a novel actinomycete isolated from soil.</title>
        <authorList>
            <person name="Han L."/>
        </authorList>
    </citation>
    <scope>NUCLEOTIDE SEQUENCE [LARGE SCALE GENOMIC DNA]</scope>
    <source>
        <strain evidence="5 6">NEAU-GS84</strain>
    </source>
</reference>
<dbReference type="SUPFAM" id="SSF52317">
    <property type="entry name" value="Class I glutamine amidotransferase-like"/>
    <property type="match status" value="1"/>
</dbReference>
<dbReference type="InterPro" id="IPR018060">
    <property type="entry name" value="HTH_AraC"/>
</dbReference>
<dbReference type="GO" id="GO:0043565">
    <property type="term" value="F:sequence-specific DNA binding"/>
    <property type="evidence" value="ECO:0007669"/>
    <property type="project" value="InterPro"/>
</dbReference>
<dbReference type="InterPro" id="IPR052158">
    <property type="entry name" value="INH-QAR"/>
</dbReference>
<dbReference type="InterPro" id="IPR009057">
    <property type="entry name" value="Homeodomain-like_sf"/>
</dbReference>
<dbReference type="GO" id="GO:0003700">
    <property type="term" value="F:DNA-binding transcription factor activity"/>
    <property type="evidence" value="ECO:0007669"/>
    <property type="project" value="InterPro"/>
</dbReference>
<evidence type="ECO:0000313" key="6">
    <source>
        <dbReference type="Proteomes" id="UP000479526"/>
    </source>
</evidence>
<dbReference type="SUPFAM" id="SSF46689">
    <property type="entry name" value="Homeodomain-like"/>
    <property type="match status" value="2"/>
</dbReference>
<evidence type="ECO:0000256" key="3">
    <source>
        <dbReference type="ARBA" id="ARBA00023163"/>
    </source>
</evidence>
<dbReference type="SMART" id="SM00342">
    <property type="entry name" value="HTH_ARAC"/>
    <property type="match status" value="1"/>
</dbReference>
<dbReference type="Proteomes" id="UP000479526">
    <property type="component" value="Unassembled WGS sequence"/>
</dbReference>
<keyword evidence="3" id="KW-0804">Transcription</keyword>
<dbReference type="InterPro" id="IPR029062">
    <property type="entry name" value="Class_I_gatase-like"/>
</dbReference>
<evidence type="ECO:0000313" key="5">
    <source>
        <dbReference type="EMBL" id="NAS21291.1"/>
    </source>
</evidence>
<dbReference type="Pfam" id="PF12833">
    <property type="entry name" value="HTH_18"/>
    <property type="match status" value="1"/>
</dbReference>
<dbReference type="Gene3D" id="3.40.50.880">
    <property type="match status" value="1"/>
</dbReference>
<proteinExistence type="predicted"/>
<accession>A0A7C9MVE5</accession>
<dbReference type="AlphaFoldDB" id="A0A7C9MVE5"/>
<dbReference type="PANTHER" id="PTHR43130">
    <property type="entry name" value="ARAC-FAMILY TRANSCRIPTIONAL REGULATOR"/>
    <property type="match status" value="1"/>
</dbReference>
<organism evidence="5 6">
    <name type="scientific">Herbidospora solisilvae</name>
    <dbReference type="NCBI Taxonomy" id="2696284"/>
    <lineage>
        <taxon>Bacteria</taxon>
        <taxon>Bacillati</taxon>
        <taxon>Actinomycetota</taxon>
        <taxon>Actinomycetes</taxon>
        <taxon>Streptosporangiales</taxon>
        <taxon>Streptosporangiaceae</taxon>
        <taxon>Herbidospora</taxon>
    </lineage>
</organism>
<evidence type="ECO:0000256" key="2">
    <source>
        <dbReference type="ARBA" id="ARBA00023125"/>
    </source>
</evidence>
<evidence type="ECO:0000259" key="4">
    <source>
        <dbReference type="PROSITE" id="PS01124"/>
    </source>
</evidence>
<dbReference type="RefSeq" id="WP_161478785.1">
    <property type="nucleotide sequence ID" value="NZ_WXEW01000002.1"/>
</dbReference>
<feature type="domain" description="HTH araC/xylS-type" evidence="4">
    <location>
        <begin position="216"/>
        <end position="314"/>
    </location>
</feature>
<dbReference type="CDD" id="cd03137">
    <property type="entry name" value="GATase1_AraC_1"/>
    <property type="match status" value="1"/>
</dbReference>
<evidence type="ECO:0000256" key="1">
    <source>
        <dbReference type="ARBA" id="ARBA00023015"/>
    </source>
</evidence>
<dbReference type="InterPro" id="IPR018062">
    <property type="entry name" value="HTH_AraC-typ_CS"/>
</dbReference>
<dbReference type="Pfam" id="PF01965">
    <property type="entry name" value="DJ-1_PfpI"/>
    <property type="match status" value="1"/>
</dbReference>